<dbReference type="CDD" id="cd01310">
    <property type="entry name" value="TatD_DNAse"/>
    <property type="match status" value="1"/>
</dbReference>
<dbReference type="Proteomes" id="UP000177943">
    <property type="component" value="Unassembled WGS sequence"/>
</dbReference>
<dbReference type="GO" id="GO:0016788">
    <property type="term" value="F:hydrolase activity, acting on ester bonds"/>
    <property type="evidence" value="ECO:0007669"/>
    <property type="project" value="InterPro"/>
</dbReference>
<name>A0A1G2MQ25_9BACT</name>
<protein>
    <recommendedName>
        <fullName evidence="6">Hydrolase TatD</fullName>
    </recommendedName>
</protein>
<evidence type="ECO:0000313" key="4">
    <source>
        <dbReference type="EMBL" id="OHA25844.1"/>
    </source>
</evidence>
<feature type="binding site" evidence="3">
    <location>
        <position position="184"/>
    </location>
    <ligand>
        <name>a divalent metal cation</name>
        <dbReference type="ChEBI" id="CHEBI:60240"/>
        <label>2</label>
    </ligand>
</feature>
<dbReference type="AlphaFoldDB" id="A0A1G2MQ25"/>
<evidence type="ECO:0008006" key="6">
    <source>
        <dbReference type="Google" id="ProtNLM"/>
    </source>
</evidence>
<dbReference type="InterPro" id="IPR015991">
    <property type="entry name" value="TatD/YcfH-like"/>
</dbReference>
<dbReference type="InterPro" id="IPR018228">
    <property type="entry name" value="DNase_TatD-rel_CS"/>
</dbReference>
<dbReference type="GO" id="GO:0046872">
    <property type="term" value="F:metal ion binding"/>
    <property type="evidence" value="ECO:0007669"/>
    <property type="project" value="UniProtKB-KW"/>
</dbReference>
<evidence type="ECO:0000313" key="5">
    <source>
        <dbReference type="Proteomes" id="UP000177943"/>
    </source>
</evidence>
<dbReference type="PROSITE" id="PS01091">
    <property type="entry name" value="TATD_3"/>
    <property type="match status" value="1"/>
</dbReference>
<dbReference type="InterPro" id="IPR001130">
    <property type="entry name" value="TatD-like"/>
</dbReference>
<evidence type="ECO:0000256" key="3">
    <source>
        <dbReference type="PIRSR" id="PIRSR005902-1"/>
    </source>
</evidence>
<evidence type="ECO:0000256" key="2">
    <source>
        <dbReference type="ARBA" id="ARBA00022801"/>
    </source>
</evidence>
<dbReference type="SUPFAM" id="SSF51556">
    <property type="entry name" value="Metallo-dependent hydrolases"/>
    <property type="match status" value="1"/>
</dbReference>
<dbReference type="Gene3D" id="3.20.20.140">
    <property type="entry name" value="Metal-dependent hydrolases"/>
    <property type="match status" value="1"/>
</dbReference>
<reference evidence="4 5" key="1">
    <citation type="journal article" date="2016" name="Nat. Commun.">
        <title>Thousands of microbial genomes shed light on interconnected biogeochemical processes in an aquifer system.</title>
        <authorList>
            <person name="Anantharaman K."/>
            <person name="Brown C.T."/>
            <person name="Hug L.A."/>
            <person name="Sharon I."/>
            <person name="Castelle C.J."/>
            <person name="Probst A.J."/>
            <person name="Thomas B.C."/>
            <person name="Singh A."/>
            <person name="Wilkins M.J."/>
            <person name="Karaoz U."/>
            <person name="Brodie E.L."/>
            <person name="Williams K.H."/>
            <person name="Hubbard S.S."/>
            <person name="Banfield J.F."/>
        </authorList>
    </citation>
    <scope>NUCLEOTIDE SEQUENCE [LARGE SCALE GENOMIC DNA]</scope>
</reference>
<organism evidence="4 5">
    <name type="scientific">Candidatus Taylorbacteria bacterium RIFCSPHIGHO2_02_FULL_45_35</name>
    <dbReference type="NCBI Taxonomy" id="1802311"/>
    <lineage>
        <taxon>Bacteria</taxon>
        <taxon>Candidatus Tayloriibacteriota</taxon>
    </lineage>
</organism>
<accession>A0A1G2MQ25</accession>
<dbReference type="Pfam" id="PF01026">
    <property type="entry name" value="TatD_DNase"/>
    <property type="match status" value="1"/>
</dbReference>
<keyword evidence="1 3" id="KW-0479">Metal-binding</keyword>
<dbReference type="PANTHER" id="PTHR46124">
    <property type="entry name" value="D-AMINOACYL-TRNA DEACYLASE"/>
    <property type="match status" value="1"/>
</dbReference>
<dbReference type="PANTHER" id="PTHR46124:SF2">
    <property type="entry name" value="D-AMINOACYL-TRNA DEACYLASE"/>
    <property type="match status" value="1"/>
</dbReference>
<dbReference type="InterPro" id="IPR032466">
    <property type="entry name" value="Metal_Hydrolase"/>
</dbReference>
<feature type="binding site" evidence="3">
    <location>
        <position position="116"/>
    </location>
    <ligand>
        <name>a divalent metal cation</name>
        <dbReference type="ChEBI" id="CHEBI:60240"/>
        <label>1</label>
    </ligand>
</feature>
<dbReference type="EMBL" id="MHRP01000043">
    <property type="protein sequence ID" value="OHA25844.1"/>
    <property type="molecule type" value="Genomic_DNA"/>
</dbReference>
<gene>
    <name evidence="4" type="ORF">A3D56_01135</name>
</gene>
<feature type="binding site" evidence="3">
    <location>
        <position position="12"/>
    </location>
    <ligand>
        <name>a divalent metal cation</name>
        <dbReference type="ChEBI" id="CHEBI:60240"/>
        <label>1</label>
    </ligand>
</feature>
<evidence type="ECO:0000256" key="1">
    <source>
        <dbReference type="ARBA" id="ARBA00022723"/>
    </source>
</evidence>
<comment type="caution">
    <text evidence="4">The sequence shown here is derived from an EMBL/GenBank/DDBJ whole genome shotgun (WGS) entry which is preliminary data.</text>
</comment>
<keyword evidence="2" id="KW-0378">Hydrolase</keyword>
<dbReference type="FunFam" id="3.20.20.140:FF:000005">
    <property type="entry name" value="TatD family hydrolase"/>
    <property type="match status" value="1"/>
</dbReference>
<feature type="binding site" evidence="3">
    <location>
        <position position="153"/>
    </location>
    <ligand>
        <name>a divalent metal cation</name>
        <dbReference type="ChEBI" id="CHEBI:60240"/>
        <label>2</label>
    </ligand>
</feature>
<proteinExistence type="predicted"/>
<dbReference type="PIRSF" id="PIRSF005902">
    <property type="entry name" value="DNase_TatD"/>
    <property type="match status" value="1"/>
</dbReference>
<feature type="binding site" evidence="3">
    <location>
        <position position="232"/>
    </location>
    <ligand>
        <name>a divalent metal cation</name>
        <dbReference type="ChEBI" id="CHEBI:60240"/>
        <label>1</label>
    </ligand>
</feature>
<dbReference type="GO" id="GO:0004536">
    <property type="term" value="F:DNA nuclease activity"/>
    <property type="evidence" value="ECO:0007669"/>
    <property type="project" value="InterPro"/>
</dbReference>
<feature type="binding site" evidence="3">
    <location>
        <position position="14"/>
    </location>
    <ligand>
        <name>a divalent metal cation</name>
        <dbReference type="ChEBI" id="CHEBI:60240"/>
        <label>1</label>
    </ligand>
</feature>
<dbReference type="NCBIfam" id="TIGR00010">
    <property type="entry name" value="YchF/TatD family DNA exonuclease"/>
    <property type="match status" value="1"/>
</dbReference>
<sequence>MLENKPQYIDIHSHVNFEAFKEDRDEVVKRALNNKTWMINVGTQIGTSKSAVALAEKYDKGVYAIVGLHPVHTDKSYHDEKELGEGGKEFTSRGETFDSLEYEKLLNHPKVVGLGECGLDYFRLEDDTIEKQKENFEKQIALANKVEKPLMLHIRNNPKDKTHNAYRDAAQMLKVSAKVKGDVHFFAGSWDEAKLFLDLGFNLSFTGVITFARNYDEVIKNTPLERLLSETDCPYAAPVPYRGKRNEPLYVKEVAHMIANIRGEDSGKVKKALVQNALTFFKIAL</sequence>